<evidence type="ECO:0000313" key="3">
    <source>
        <dbReference type="Proteomes" id="UP000000657"/>
    </source>
</evidence>
<reference evidence="2 3" key="1">
    <citation type="journal article" date="2007" name="Genome Res.">
        <title>Genome characteristics of facultatively symbiotic Frankia sp. strains reflect host range and host plant biogeography.</title>
        <authorList>
            <person name="Normand P."/>
            <person name="Lapierre P."/>
            <person name="Tisa L.S."/>
            <person name="Gogarten J.P."/>
            <person name="Alloisio N."/>
            <person name="Bagnarol E."/>
            <person name="Bassi C.A."/>
            <person name="Berry A.M."/>
            <person name="Bickhart D.M."/>
            <person name="Choisne N."/>
            <person name="Couloux A."/>
            <person name="Cournoyer B."/>
            <person name="Cruveiller S."/>
            <person name="Daubin V."/>
            <person name="Demange N."/>
            <person name="Francino M.P."/>
            <person name="Goltsman E."/>
            <person name="Huang Y."/>
            <person name="Kopp O.R."/>
            <person name="Labarre L."/>
            <person name="Lapidus A."/>
            <person name="Lavire C."/>
            <person name="Marechal J."/>
            <person name="Martinez M."/>
            <person name="Mastronunzio J.E."/>
            <person name="Mullin B.C."/>
            <person name="Niemann J."/>
            <person name="Pujic P."/>
            <person name="Rawnsley T."/>
            <person name="Rouy Z."/>
            <person name="Schenowitz C."/>
            <person name="Sellstedt A."/>
            <person name="Tavares F."/>
            <person name="Tomkins J.P."/>
            <person name="Vallenet D."/>
            <person name="Valverde C."/>
            <person name="Wall L.G."/>
            <person name="Wang Y."/>
            <person name="Medigue C."/>
            <person name="Benson D.R."/>
        </authorList>
    </citation>
    <scope>NUCLEOTIDE SEQUENCE [LARGE SCALE GENOMIC DNA]</scope>
    <source>
        <strain evidence="3">DSM 45986 / CECT 9034 / ACN14a</strain>
    </source>
</reference>
<organism evidence="2 3">
    <name type="scientific">Frankia alni (strain DSM 45986 / CECT 9034 / ACN14a)</name>
    <dbReference type="NCBI Taxonomy" id="326424"/>
    <lineage>
        <taxon>Bacteria</taxon>
        <taxon>Bacillati</taxon>
        <taxon>Actinomycetota</taxon>
        <taxon>Actinomycetes</taxon>
        <taxon>Frankiales</taxon>
        <taxon>Frankiaceae</taxon>
        <taxon>Frankia</taxon>
    </lineage>
</organism>
<dbReference type="KEGG" id="fal:FRAAL2204"/>
<evidence type="ECO:0000313" key="2">
    <source>
        <dbReference type="EMBL" id="CAJ60853.1"/>
    </source>
</evidence>
<dbReference type="Pfam" id="PF02325">
    <property type="entry name" value="CCB3_YggT"/>
    <property type="match status" value="1"/>
</dbReference>
<dbReference type="STRING" id="326424.FRAAL2204"/>
<evidence type="ECO:0000256" key="1">
    <source>
        <dbReference type="SAM" id="Phobius"/>
    </source>
</evidence>
<feature type="transmembrane region" description="Helical" evidence="1">
    <location>
        <begin position="6"/>
        <end position="26"/>
    </location>
</feature>
<keyword evidence="3" id="KW-1185">Reference proteome</keyword>
<keyword evidence="1" id="KW-1133">Transmembrane helix</keyword>
<dbReference type="HOGENOM" id="CLU_136788_5_0_11"/>
<proteinExistence type="predicted"/>
<gene>
    <name evidence="2" type="ordered locus">FRAAL2204</name>
</gene>
<keyword evidence="1" id="KW-0812">Transmembrane</keyword>
<dbReference type="AlphaFoldDB" id="Q0RNN3"/>
<sequence length="88" mass="10101">MISWVLLVYFLFLIARWITDLVLVLGRSFRPTGPLLLIFESVYTVTDPPLRLIRRILPPLRVGSVSLDLGYLVLFLVILVLRSYAQSL</sequence>
<protein>
    <submittedName>
        <fullName evidence="2">Membrane protein</fullName>
    </submittedName>
</protein>
<dbReference type="EMBL" id="CT573213">
    <property type="protein sequence ID" value="CAJ60853.1"/>
    <property type="molecule type" value="Genomic_DNA"/>
</dbReference>
<keyword evidence="1" id="KW-0472">Membrane</keyword>
<dbReference type="Proteomes" id="UP000000657">
    <property type="component" value="Chromosome"/>
</dbReference>
<dbReference type="eggNOG" id="COG0762">
    <property type="taxonomic scope" value="Bacteria"/>
</dbReference>
<feature type="transmembrane region" description="Helical" evidence="1">
    <location>
        <begin position="60"/>
        <end position="81"/>
    </location>
</feature>
<dbReference type="InterPro" id="IPR003425">
    <property type="entry name" value="CCB3/YggT"/>
</dbReference>
<accession>Q0RNN3</accession>
<dbReference type="GO" id="GO:0016020">
    <property type="term" value="C:membrane"/>
    <property type="evidence" value="ECO:0007669"/>
    <property type="project" value="InterPro"/>
</dbReference>
<name>Q0RNN3_FRAAA</name>